<evidence type="ECO:0000313" key="1">
    <source>
        <dbReference type="EMBL" id="KAK6737094.1"/>
    </source>
</evidence>
<reference evidence="1 2" key="1">
    <citation type="submission" date="2023-08" db="EMBL/GenBank/DDBJ databases">
        <title>A Necator americanus chromosomal reference genome.</title>
        <authorList>
            <person name="Ilik V."/>
            <person name="Petrzelkova K.J."/>
            <person name="Pardy F."/>
            <person name="Fuh T."/>
            <person name="Niatou-Singa F.S."/>
            <person name="Gouil Q."/>
            <person name="Baker L."/>
            <person name="Ritchie M.E."/>
            <person name="Jex A.R."/>
            <person name="Gazzola D."/>
            <person name="Li H."/>
            <person name="Toshio Fujiwara R."/>
            <person name="Zhan B."/>
            <person name="Aroian R.V."/>
            <person name="Pafco B."/>
            <person name="Schwarz E.M."/>
        </authorList>
    </citation>
    <scope>NUCLEOTIDE SEQUENCE [LARGE SCALE GENOMIC DNA]</scope>
    <source>
        <strain evidence="1 2">Aroian</strain>
        <tissue evidence="1">Whole animal</tissue>
    </source>
</reference>
<protein>
    <submittedName>
        <fullName evidence="1">Uncharacterized protein</fullName>
    </submittedName>
</protein>
<dbReference type="Proteomes" id="UP001303046">
    <property type="component" value="Unassembled WGS sequence"/>
</dbReference>
<gene>
    <name evidence="1" type="primary">Necator_chrII.g7448</name>
    <name evidence="1" type="ORF">RB195_019655</name>
</gene>
<keyword evidence="2" id="KW-1185">Reference proteome</keyword>
<comment type="caution">
    <text evidence="1">The sequence shown here is derived from an EMBL/GenBank/DDBJ whole genome shotgun (WGS) entry which is preliminary data.</text>
</comment>
<dbReference type="EMBL" id="JAVFWL010000002">
    <property type="protein sequence ID" value="KAK6737094.1"/>
    <property type="molecule type" value="Genomic_DNA"/>
</dbReference>
<accession>A0ABR1CF72</accession>
<sequence length="112" mass="12752">MKENAYSACNTKVNTSDQNADRTTMFSEHQLVLLCYATLKAQHEIDDVKISPRKDMARDVDHECGCDQAQFPLIAPKDSVKNGLTDRIFQRDTQERVKYAGARMNICKRANN</sequence>
<name>A0ABR1CF72_NECAM</name>
<organism evidence="1 2">
    <name type="scientific">Necator americanus</name>
    <name type="common">Human hookworm</name>
    <dbReference type="NCBI Taxonomy" id="51031"/>
    <lineage>
        <taxon>Eukaryota</taxon>
        <taxon>Metazoa</taxon>
        <taxon>Ecdysozoa</taxon>
        <taxon>Nematoda</taxon>
        <taxon>Chromadorea</taxon>
        <taxon>Rhabditida</taxon>
        <taxon>Rhabditina</taxon>
        <taxon>Rhabditomorpha</taxon>
        <taxon>Strongyloidea</taxon>
        <taxon>Ancylostomatidae</taxon>
        <taxon>Bunostominae</taxon>
        <taxon>Necator</taxon>
    </lineage>
</organism>
<proteinExistence type="predicted"/>
<evidence type="ECO:0000313" key="2">
    <source>
        <dbReference type="Proteomes" id="UP001303046"/>
    </source>
</evidence>